<feature type="region of interest" description="Disordered" evidence="1">
    <location>
        <begin position="41"/>
        <end position="75"/>
    </location>
</feature>
<evidence type="ECO:0000313" key="3">
    <source>
        <dbReference type="Proteomes" id="UP000186364"/>
    </source>
</evidence>
<name>A0A1Q9AZC3_9HYPH</name>
<dbReference type="RefSeq" id="WP_075626927.1">
    <property type="nucleotide sequence ID" value="NZ_FOAM01000006.1"/>
</dbReference>
<evidence type="ECO:0000256" key="1">
    <source>
        <dbReference type="SAM" id="MobiDB-lite"/>
    </source>
</evidence>
<reference evidence="2 3" key="1">
    <citation type="submission" date="2016-09" db="EMBL/GenBank/DDBJ databases">
        <title>Rhizobium sp. nov., a novel species isolated from the rice rhizosphere.</title>
        <authorList>
            <person name="Zhao J."/>
            <person name="Zhang X."/>
        </authorList>
    </citation>
    <scope>NUCLEOTIDE SEQUENCE [LARGE SCALE GENOMIC DNA]</scope>
    <source>
        <strain evidence="2 3">1.7048</strain>
    </source>
</reference>
<evidence type="ECO:0008006" key="4">
    <source>
        <dbReference type="Google" id="ProtNLM"/>
    </source>
</evidence>
<feature type="compositionally biased region" description="Low complexity" evidence="1">
    <location>
        <begin position="41"/>
        <end position="52"/>
    </location>
</feature>
<protein>
    <recommendedName>
        <fullName evidence="4">Ribbon-helix-helix protein CopG domain-containing protein</fullName>
    </recommendedName>
</protein>
<keyword evidence="3" id="KW-1185">Reference proteome</keyword>
<proteinExistence type="predicted"/>
<accession>A0A1Q9AZC3</accession>
<dbReference type="AlphaFoldDB" id="A0A1Q9AZC3"/>
<evidence type="ECO:0000313" key="2">
    <source>
        <dbReference type="EMBL" id="OLP61034.1"/>
    </source>
</evidence>
<dbReference type="Proteomes" id="UP000186364">
    <property type="component" value="Unassembled WGS sequence"/>
</dbReference>
<comment type="caution">
    <text evidence="2">The sequence shown here is derived from an EMBL/GenBank/DDBJ whole genome shotgun (WGS) entry which is preliminary data.</text>
</comment>
<dbReference type="OrthoDB" id="7950490at2"/>
<organism evidence="2 3">
    <name type="scientific">Xaviernesmea oryzae</name>
    <dbReference type="NCBI Taxonomy" id="464029"/>
    <lineage>
        <taxon>Bacteria</taxon>
        <taxon>Pseudomonadati</taxon>
        <taxon>Pseudomonadota</taxon>
        <taxon>Alphaproteobacteria</taxon>
        <taxon>Hyphomicrobiales</taxon>
        <taxon>Rhizobiaceae</taxon>
        <taxon>Rhizobium/Agrobacterium group</taxon>
        <taxon>Xaviernesmea</taxon>
    </lineage>
</organism>
<sequence>MTNLPDDVEDALESFMAQEGLSREEALGRILRDWFSRRSAADPGDAAAADSKGAPDRPNPDFVQYPGYFKGDGSL</sequence>
<dbReference type="EMBL" id="MKIP01000034">
    <property type="protein sequence ID" value="OLP61034.1"/>
    <property type="molecule type" value="Genomic_DNA"/>
</dbReference>
<gene>
    <name evidence="2" type="ORF">BJF93_02955</name>
</gene>